<feature type="transmembrane region" description="Helical" evidence="1">
    <location>
        <begin position="43"/>
        <end position="64"/>
    </location>
</feature>
<sequence length="145" mass="16287">MIEGITLILLSIIVAAPSLLLSKTPKTKEFLEKIEPLPSLIRLMIGLIFCFWGVWGVISTILNLEWITTFPIWWITILIGNTMQAVLGFMLVFRSISKFFLSKNEAIKEKANQLRGKSASKQGKLGVLGIIIGCWQIIASFLFFV</sequence>
<name>A0A023BSS7_9FLAO</name>
<protein>
    <submittedName>
        <fullName evidence="2">Uncharacterized protein</fullName>
    </submittedName>
</protein>
<accession>A0A023BSS7</accession>
<dbReference type="OrthoDB" id="343946at2"/>
<feature type="transmembrane region" description="Helical" evidence="1">
    <location>
        <begin position="6"/>
        <end position="22"/>
    </location>
</feature>
<keyword evidence="3" id="KW-1185">Reference proteome</keyword>
<reference evidence="2 3" key="1">
    <citation type="submission" date="2014-04" db="EMBL/GenBank/DDBJ databases">
        <title>Aquimarina sp. 22II-S11-z7 Genome Sequencing.</title>
        <authorList>
            <person name="Lai Q."/>
        </authorList>
    </citation>
    <scope>NUCLEOTIDE SEQUENCE [LARGE SCALE GENOMIC DNA]</scope>
    <source>
        <strain evidence="2 3">22II-S11-z7</strain>
    </source>
</reference>
<organism evidence="2 3">
    <name type="scientific">Aquimarina atlantica</name>
    <dbReference type="NCBI Taxonomy" id="1317122"/>
    <lineage>
        <taxon>Bacteria</taxon>
        <taxon>Pseudomonadati</taxon>
        <taxon>Bacteroidota</taxon>
        <taxon>Flavobacteriia</taxon>
        <taxon>Flavobacteriales</taxon>
        <taxon>Flavobacteriaceae</taxon>
        <taxon>Aquimarina</taxon>
    </lineage>
</organism>
<gene>
    <name evidence="2" type="ORF">ATO12_18650</name>
</gene>
<dbReference type="RefSeq" id="WP_034242806.1">
    <property type="nucleotide sequence ID" value="NZ_AQRA01000006.1"/>
</dbReference>
<evidence type="ECO:0000256" key="1">
    <source>
        <dbReference type="SAM" id="Phobius"/>
    </source>
</evidence>
<dbReference type="STRING" id="1317122.ATO12_18650"/>
<feature type="transmembrane region" description="Helical" evidence="1">
    <location>
        <begin position="125"/>
        <end position="144"/>
    </location>
</feature>
<proteinExistence type="predicted"/>
<feature type="transmembrane region" description="Helical" evidence="1">
    <location>
        <begin position="70"/>
        <end position="93"/>
    </location>
</feature>
<dbReference type="EMBL" id="AQRA01000006">
    <property type="protein sequence ID" value="EZH73036.1"/>
    <property type="molecule type" value="Genomic_DNA"/>
</dbReference>
<dbReference type="eggNOG" id="ENOG502ZVV0">
    <property type="taxonomic scope" value="Bacteria"/>
</dbReference>
<comment type="caution">
    <text evidence="2">The sequence shown here is derived from an EMBL/GenBank/DDBJ whole genome shotgun (WGS) entry which is preliminary data.</text>
</comment>
<keyword evidence="1" id="KW-0472">Membrane</keyword>
<dbReference type="AlphaFoldDB" id="A0A023BSS7"/>
<keyword evidence="1" id="KW-0812">Transmembrane</keyword>
<dbReference type="Proteomes" id="UP000023541">
    <property type="component" value="Unassembled WGS sequence"/>
</dbReference>
<keyword evidence="1" id="KW-1133">Transmembrane helix</keyword>
<evidence type="ECO:0000313" key="3">
    <source>
        <dbReference type="Proteomes" id="UP000023541"/>
    </source>
</evidence>
<evidence type="ECO:0000313" key="2">
    <source>
        <dbReference type="EMBL" id="EZH73036.1"/>
    </source>
</evidence>